<protein>
    <submittedName>
        <fullName evidence="2">Amino acid--[acyl-carrier-protein] ligase</fullName>
        <ecNumber evidence="2">6.2.1.n2</ecNumber>
    </submittedName>
</protein>
<dbReference type="NCBIfam" id="NF005479">
    <property type="entry name" value="PRK07080.1"/>
    <property type="match status" value="1"/>
</dbReference>
<dbReference type="Gene3D" id="3.30.930.10">
    <property type="entry name" value="Bira Bifunctional Protein, Domain 2"/>
    <property type="match status" value="1"/>
</dbReference>
<dbReference type="InterPro" id="IPR006195">
    <property type="entry name" value="aa-tRNA-synth_II"/>
</dbReference>
<dbReference type="Proteomes" id="UP000708298">
    <property type="component" value="Unassembled WGS sequence"/>
</dbReference>
<organism evidence="2 3">
    <name type="scientific">Acidisoma silvae</name>
    <dbReference type="NCBI Taxonomy" id="2802396"/>
    <lineage>
        <taxon>Bacteria</taxon>
        <taxon>Pseudomonadati</taxon>
        <taxon>Pseudomonadota</taxon>
        <taxon>Alphaproteobacteria</taxon>
        <taxon>Acetobacterales</taxon>
        <taxon>Acidocellaceae</taxon>
        <taxon>Acidisoma</taxon>
    </lineage>
</organism>
<reference evidence="2" key="2">
    <citation type="submission" date="2021-01" db="EMBL/GenBank/DDBJ databases">
        <authorList>
            <person name="Mieszkin S."/>
            <person name="Pouder E."/>
            <person name="Alain K."/>
        </authorList>
    </citation>
    <scope>NUCLEOTIDE SEQUENCE</scope>
    <source>
        <strain evidence="2">HW T2.11</strain>
    </source>
</reference>
<dbReference type="RefSeq" id="WP_227323800.1">
    <property type="nucleotide sequence ID" value="NZ_JAESVB010000025.1"/>
</dbReference>
<dbReference type="InterPro" id="IPR045864">
    <property type="entry name" value="aa-tRNA-synth_II/BPL/LPL"/>
</dbReference>
<evidence type="ECO:0000313" key="2">
    <source>
        <dbReference type="EMBL" id="MCB8878152.1"/>
    </source>
</evidence>
<keyword evidence="3" id="KW-1185">Reference proteome</keyword>
<reference evidence="2" key="1">
    <citation type="journal article" date="2021" name="Microorganisms">
        <title>Acidisoma silvae sp. nov. and Acidisomacellulosilytica sp. nov., Two Acidophilic Bacteria Isolated from Decaying Wood, Hydrolyzing Cellulose and Producing Poly-3-hydroxybutyrate.</title>
        <authorList>
            <person name="Mieszkin S."/>
            <person name="Pouder E."/>
            <person name="Uroz S."/>
            <person name="Simon-Colin C."/>
            <person name="Alain K."/>
        </authorList>
    </citation>
    <scope>NUCLEOTIDE SEQUENCE</scope>
    <source>
        <strain evidence="2">HW T2.11</strain>
    </source>
</reference>
<proteinExistence type="predicted"/>
<dbReference type="CDD" id="cd00670">
    <property type="entry name" value="Gly_His_Pro_Ser_Thr_tRS_core"/>
    <property type="match status" value="1"/>
</dbReference>
<dbReference type="EMBL" id="JAESVB010000025">
    <property type="protein sequence ID" value="MCB8878152.1"/>
    <property type="molecule type" value="Genomic_DNA"/>
</dbReference>
<sequence>MLEKVSFRDTLFEAGLLVASGVDGIYGRSGDFEAVVDGIDGLISRDGAMPGAEVVRFPPAMPRSVIETSGYLKGFPHLAGTVHCFCGDDQAHKKLLQCLDDKEDWTGQQKSVDLALTPAACYPVYPMIASRGPVKMDGHIIDVSSYCFRHEPSLEPTRMQMFRMREFVCIATPEITKAFRDRWVERGHAIVSALGLPVAVDLANDPFFGRGGKIMADSQRDQALKFELLVPVNSAETPTACLSFNYHIDHFSSIWDLKMQDGRLAHTACVGFGFERLALALFRHHGLNRAGWPAHVRAALWPN</sequence>
<keyword evidence="2" id="KW-0436">Ligase</keyword>
<name>A0A963YVV5_9PROT</name>
<dbReference type="EC" id="6.2.1.n2" evidence="2"/>
<accession>A0A963YVV5</accession>
<feature type="domain" description="Aminoacyl-transfer RNA synthetases class-II family profile" evidence="1">
    <location>
        <begin position="147"/>
        <end position="302"/>
    </location>
</feature>
<evidence type="ECO:0000313" key="3">
    <source>
        <dbReference type="Proteomes" id="UP000708298"/>
    </source>
</evidence>
<gene>
    <name evidence="2" type="ORF">ASILVAE211_23415</name>
</gene>
<dbReference type="PROSITE" id="PS50862">
    <property type="entry name" value="AA_TRNA_LIGASE_II"/>
    <property type="match status" value="1"/>
</dbReference>
<dbReference type="SUPFAM" id="SSF55681">
    <property type="entry name" value="Class II aaRS and biotin synthetases"/>
    <property type="match status" value="1"/>
</dbReference>
<evidence type="ECO:0000259" key="1">
    <source>
        <dbReference type="PROSITE" id="PS50862"/>
    </source>
</evidence>
<dbReference type="GO" id="GO:0016874">
    <property type="term" value="F:ligase activity"/>
    <property type="evidence" value="ECO:0007669"/>
    <property type="project" value="UniProtKB-KW"/>
</dbReference>
<comment type="caution">
    <text evidence="2">The sequence shown here is derived from an EMBL/GenBank/DDBJ whole genome shotgun (WGS) entry which is preliminary data.</text>
</comment>
<dbReference type="AlphaFoldDB" id="A0A963YVV5"/>